<dbReference type="AlphaFoldDB" id="A0A076LVM0"/>
<name>A0A076LVM0_9GAMM</name>
<reference evidence="1 2" key="1">
    <citation type="journal article" date="2012" name="PLoS ONE">
        <title>Edwardsiella comparative phylogenomics reveal the new intra/inter-species taxonomic relationships, virulence evolution and niche adaptation mechanisms.</title>
        <authorList>
            <person name="Yang M."/>
            <person name="Lv Y."/>
            <person name="Xiao J."/>
            <person name="Wu H."/>
            <person name="Zheng H."/>
            <person name="Liu Q."/>
            <person name="Zhang Y."/>
            <person name="Wang Q."/>
        </authorList>
    </citation>
    <scope>NUCLEOTIDE SEQUENCE [LARGE SCALE GENOMIC DNA]</scope>
    <source>
        <strain evidence="2">080813</strain>
    </source>
</reference>
<accession>A0A076LVM0</accession>
<organism evidence="1 2">
    <name type="scientific">Edwardsiella anguillarum ET080813</name>
    <dbReference type="NCBI Taxonomy" id="667120"/>
    <lineage>
        <taxon>Bacteria</taxon>
        <taxon>Pseudomonadati</taxon>
        <taxon>Pseudomonadota</taxon>
        <taxon>Gammaproteobacteria</taxon>
        <taxon>Enterobacterales</taxon>
        <taxon>Hafniaceae</taxon>
        <taxon>Edwardsiella</taxon>
    </lineage>
</organism>
<proteinExistence type="predicted"/>
<dbReference type="KEGG" id="ete:ETEE_3140"/>
<gene>
    <name evidence="1" type="ORF">ETEE_3140</name>
</gene>
<dbReference type="HOGENOM" id="CLU_3250751_0_0_6"/>
<protein>
    <submittedName>
        <fullName evidence="1">Uncharacterized protein</fullName>
    </submittedName>
</protein>
<evidence type="ECO:0000313" key="1">
    <source>
        <dbReference type="EMBL" id="AIJ09569.1"/>
    </source>
</evidence>
<sequence length="42" mass="4969">MFFFFTKERKNKTTEGKRVIPRATSSNILQTDTLLFKGKKLF</sequence>
<dbReference type="Proteomes" id="UP000028681">
    <property type="component" value="Chromosome"/>
</dbReference>
<dbReference type="EMBL" id="CP006664">
    <property type="protein sequence ID" value="AIJ09569.1"/>
    <property type="molecule type" value="Genomic_DNA"/>
</dbReference>
<evidence type="ECO:0000313" key="2">
    <source>
        <dbReference type="Proteomes" id="UP000028681"/>
    </source>
</evidence>